<dbReference type="RefSeq" id="WP_126703205.1">
    <property type="nucleotide sequence ID" value="NZ_CP034593.1"/>
</dbReference>
<accession>A0A3S9PVM1</accession>
<dbReference type="Pfam" id="PF00300">
    <property type="entry name" value="His_Phos_1"/>
    <property type="match status" value="1"/>
</dbReference>
<keyword evidence="2" id="KW-1185">Reference proteome</keyword>
<dbReference type="CDD" id="cd07067">
    <property type="entry name" value="HP_PGM_like"/>
    <property type="match status" value="1"/>
</dbReference>
<dbReference type="SMART" id="SM00855">
    <property type="entry name" value="PGAM"/>
    <property type="match status" value="1"/>
</dbReference>
<evidence type="ECO:0000313" key="2">
    <source>
        <dbReference type="Proteomes" id="UP000280344"/>
    </source>
</evidence>
<dbReference type="SUPFAM" id="SSF53254">
    <property type="entry name" value="Phosphoglycerate mutase-like"/>
    <property type="match status" value="1"/>
</dbReference>
<name>A0A3S9PVM1_9ACTO</name>
<gene>
    <name evidence="1" type="ORF">EJ997_02610</name>
</gene>
<reference evidence="1 2" key="1">
    <citation type="submission" date="2018-12" db="EMBL/GenBank/DDBJ databases">
        <title>Complete genome sequence of Flaviflexus sp. H23T48.</title>
        <authorList>
            <person name="Bae J.-W."/>
            <person name="Lee J.-Y."/>
        </authorList>
    </citation>
    <scope>NUCLEOTIDE SEQUENCE [LARGE SCALE GENOMIC DNA]</scope>
    <source>
        <strain evidence="1 2">H23T48</strain>
    </source>
</reference>
<dbReference type="InterPro" id="IPR029033">
    <property type="entry name" value="His_PPase_superfam"/>
</dbReference>
<evidence type="ECO:0000313" key="1">
    <source>
        <dbReference type="EMBL" id="AZQ76397.1"/>
    </source>
</evidence>
<dbReference type="EMBL" id="CP034593">
    <property type="protein sequence ID" value="AZQ76397.1"/>
    <property type="molecule type" value="Genomic_DNA"/>
</dbReference>
<dbReference type="InterPro" id="IPR013078">
    <property type="entry name" value="His_Pase_superF_clade-1"/>
</dbReference>
<dbReference type="KEGG" id="flh:EJ997_02610"/>
<dbReference type="AlphaFoldDB" id="A0A3S9PVM1"/>
<dbReference type="Gene3D" id="3.40.50.1240">
    <property type="entry name" value="Phosphoglycerate mutase-like"/>
    <property type="match status" value="1"/>
</dbReference>
<proteinExistence type="predicted"/>
<dbReference type="Proteomes" id="UP000280344">
    <property type="component" value="Chromosome"/>
</dbReference>
<organism evidence="1 2">
    <name type="scientific">Flaviflexus ciconiae</name>
    <dbReference type="NCBI Taxonomy" id="2496867"/>
    <lineage>
        <taxon>Bacteria</taxon>
        <taxon>Bacillati</taxon>
        <taxon>Actinomycetota</taxon>
        <taxon>Actinomycetes</taxon>
        <taxon>Actinomycetales</taxon>
        <taxon>Actinomycetaceae</taxon>
        <taxon>Flaviflexus</taxon>
    </lineage>
</organism>
<sequence>MKLVLMRHANAAGGSPDIARRLDDEGRAQAKARGKDLASFDFDVALVSAASRTKETFRLLQLDVEDVREESDLYFGSHETILLLLNSLPDTAETVLVVGHEPTISQAAAIFGAESERAQEIRGGVSPSTAIVLEFKNWNGPAEIVEIFAN</sequence>
<protein>
    <submittedName>
        <fullName evidence="1">Histidine phosphatase</fullName>
    </submittedName>
</protein>
<dbReference type="OrthoDB" id="9810154at2"/>